<dbReference type="Gene3D" id="3.30.70.270">
    <property type="match status" value="1"/>
</dbReference>
<dbReference type="SUPFAM" id="SSF55073">
    <property type="entry name" value="Nucleotide cyclase"/>
    <property type="match status" value="1"/>
</dbReference>
<evidence type="ECO:0000256" key="1">
    <source>
        <dbReference type="ARBA" id="ARBA00001946"/>
    </source>
</evidence>
<dbReference type="AlphaFoldDB" id="A0A3N1Y1H1"/>
<dbReference type="Pfam" id="PF00563">
    <property type="entry name" value="EAL"/>
    <property type="match status" value="1"/>
</dbReference>
<gene>
    <name evidence="6" type="ORF">EDC57_1890</name>
</gene>
<dbReference type="GO" id="GO:0003824">
    <property type="term" value="F:catalytic activity"/>
    <property type="evidence" value="ECO:0007669"/>
    <property type="project" value="UniProtKB-ARBA"/>
</dbReference>
<dbReference type="NCBIfam" id="TIGR00254">
    <property type="entry name" value="GGDEF"/>
    <property type="match status" value="1"/>
</dbReference>
<keyword evidence="2" id="KW-0175">Coiled coil</keyword>
<dbReference type="Proteomes" id="UP000276634">
    <property type="component" value="Unassembled WGS sequence"/>
</dbReference>
<dbReference type="FunFam" id="3.30.70.270:FF:000001">
    <property type="entry name" value="Diguanylate cyclase domain protein"/>
    <property type="match status" value="1"/>
</dbReference>
<dbReference type="CDD" id="cd01007">
    <property type="entry name" value="PBP2_BvgS_HisK_like"/>
    <property type="match status" value="1"/>
</dbReference>
<comment type="cofactor">
    <cofactor evidence="1">
        <name>Mg(2+)</name>
        <dbReference type="ChEBI" id="CHEBI:18420"/>
    </cofactor>
</comment>
<dbReference type="InterPro" id="IPR029787">
    <property type="entry name" value="Nucleotide_cyclase"/>
</dbReference>
<feature type="domain" description="EAL" evidence="4">
    <location>
        <begin position="507"/>
        <end position="766"/>
    </location>
</feature>
<accession>A0A3N1Y1H1</accession>
<dbReference type="OrthoDB" id="9816034at2"/>
<dbReference type="PANTHER" id="PTHR44757">
    <property type="entry name" value="DIGUANYLATE CYCLASE DGCP"/>
    <property type="match status" value="1"/>
</dbReference>
<comment type="caution">
    <text evidence="6">The sequence shown here is derived from an EMBL/GenBank/DDBJ whole genome shotgun (WGS) entry which is preliminary data.</text>
</comment>
<dbReference type="CDD" id="cd01949">
    <property type="entry name" value="GGDEF"/>
    <property type="match status" value="1"/>
</dbReference>
<proteinExistence type="predicted"/>
<feature type="chain" id="PRO_5018234151" evidence="3">
    <location>
        <begin position="37"/>
        <end position="767"/>
    </location>
</feature>
<dbReference type="Pfam" id="PF00990">
    <property type="entry name" value="GGDEF"/>
    <property type="match status" value="1"/>
</dbReference>
<keyword evidence="3" id="KW-0732">Signal</keyword>
<dbReference type="EMBL" id="RJVI01000002">
    <property type="protein sequence ID" value="ROR32684.1"/>
    <property type="molecule type" value="Genomic_DNA"/>
</dbReference>
<keyword evidence="7" id="KW-1185">Reference proteome</keyword>
<evidence type="ECO:0000256" key="3">
    <source>
        <dbReference type="SAM" id="SignalP"/>
    </source>
</evidence>
<dbReference type="PROSITE" id="PS50887">
    <property type="entry name" value="GGDEF"/>
    <property type="match status" value="1"/>
</dbReference>
<reference evidence="6 7" key="1">
    <citation type="submission" date="2018-11" db="EMBL/GenBank/DDBJ databases">
        <title>Genomic Encyclopedia of Type Strains, Phase IV (KMG-IV): sequencing the most valuable type-strain genomes for metagenomic binning, comparative biology and taxonomic classification.</title>
        <authorList>
            <person name="Goeker M."/>
        </authorList>
    </citation>
    <scope>NUCLEOTIDE SEQUENCE [LARGE SCALE GENOMIC DNA]</scope>
    <source>
        <strain evidence="6 7">DSM 100275</strain>
    </source>
</reference>
<dbReference type="SMART" id="SM00052">
    <property type="entry name" value="EAL"/>
    <property type="match status" value="1"/>
</dbReference>
<evidence type="ECO:0000259" key="5">
    <source>
        <dbReference type="PROSITE" id="PS50887"/>
    </source>
</evidence>
<dbReference type="InterPro" id="IPR052155">
    <property type="entry name" value="Biofilm_reg_signaling"/>
</dbReference>
<dbReference type="SMART" id="SM00267">
    <property type="entry name" value="GGDEF"/>
    <property type="match status" value="1"/>
</dbReference>
<dbReference type="PANTHER" id="PTHR44757:SF2">
    <property type="entry name" value="BIOFILM ARCHITECTURE MAINTENANCE PROTEIN MBAA"/>
    <property type="match status" value="1"/>
</dbReference>
<evidence type="ECO:0000256" key="2">
    <source>
        <dbReference type="SAM" id="Coils"/>
    </source>
</evidence>
<dbReference type="Gene3D" id="3.20.20.450">
    <property type="entry name" value="EAL domain"/>
    <property type="match status" value="1"/>
</dbReference>
<dbReference type="InterPro" id="IPR035919">
    <property type="entry name" value="EAL_sf"/>
</dbReference>
<feature type="signal peptide" evidence="3">
    <location>
        <begin position="1"/>
        <end position="36"/>
    </location>
</feature>
<name>A0A3N1Y1H1_9GAMM</name>
<dbReference type="InterPro" id="IPR001633">
    <property type="entry name" value="EAL_dom"/>
</dbReference>
<dbReference type="SUPFAM" id="SSF53850">
    <property type="entry name" value="Periplasmic binding protein-like II"/>
    <property type="match status" value="1"/>
</dbReference>
<evidence type="ECO:0000259" key="4">
    <source>
        <dbReference type="PROSITE" id="PS50883"/>
    </source>
</evidence>
<dbReference type="PROSITE" id="PS50883">
    <property type="entry name" value="EAL"/>
    <property type="match status" value="1"/>
</dbReference>
<evidence type="ECO:0000313" key="7">
    <source>
        <dbReference type="Proteomes" id="UP000276634"/>
    </source>
</evidence>
<dbReference type="Gene3D" id="3.40.190.10">
    <property type="entry name" value="Periplasmic binding protein-like II"/>
    <property type="match status" value="2"/>
</dbReference>
<evidence type="ECO:0000313" key="6">
    <source>
        <dbReference type="EMBL" id="ROR32684.1"/>
    </source>
</evidence>
<dbReference type="InterPro" id="IPR001638">
    <property type="entry name" value="Solute-binding_3/MltF_N"/>
</dbReference>
<dbReference type="InterPro" id="IPR000160">
    <property type="entry name" value="GGDEF_dom"/>
</dbReference>
<dbReference type="RefSeq" id="WP_123401592.1">
    <property type="nucleotide sequence ID" value="NZ_RJVI01000002.1"/>
</dbReference>
<protein>
    <submittedName>
        <fullName evidence="6">Diguanylate cyclase (GGDEF)-like protein</fullName>
    </submittedName>
</protein>
<dbReference type="SUPFAM" id="SSF141868">
    <property type="entry name" value="EAL domain-like"/>
    <property type="match status" value="1"/>
</dbReference>
<sequence length="767" mass="84058">MRGGAVRPPGRPRRPGGLLRALGLAALLLPPAAPLAAPWDARPVRVAIDGDFPPYSFVDEAGRPRGYAVDYFRPLARRSGLRFTLVPYRNWDGLYRAALAREVDVVATMVDRPERRAHFLFTRPYIFKALVVVVRRDDRAIRHLEDLGGRRVALVRGYNASRLLLEQSPDLVPLYVPRLSDAVRAVATGAAEATVGFRAAIAWYRARDRLGDLRVAAYLDPNASNESIAVRADWPGLVDHIQRAMDTISVEEEIELRRHWLTLEPFGLTWSGLRRLAATVAAVLAVLLLWTAHAAHQNRALRRERARLAAAVGELERLRAGLEREVAERTRRLEHLSTHDELTGLGNRRHLQRILTEALARAREGGGGFALLYLDLDRFKYINDTLGHGVGDTLLRQVGERLRAAVPAEQVARFGGDEFTAVLPGAGAAEAVAAAERILRALAEPFEAEGYGRLALRGSIGIALHPVHGEDAEVLLQRADAAMYEAKRAHRGYALSDERIVGETSRTATLEQMLLGAVRELEAGRSPFLLHYQPVIHLAPGRLPSYEALLRWPAAAELGAGPGEFIPLAEETGLIGPIGRWVIEQAVGQGAAWRRAGFPFERIGINLSAVQLADAELEHRLAETLARHGCEARCITLEVTETALVHHPEETAERIRTLGARGYRIAIDDFGTGYSSLVQLRTLPAQVIKIDRAFIANLPASEVDAAIVRATVQVAHTLGAEVVAEGVETEAQYAFLREAGCDAVQGWYTGRPQPPEAWQASPAVARG</sequence>
<organism evidence="6 7">
    <name type="scientific">Inmirania thermothiophila</name>
    <dbReference type="NCBI Taxonomy" id="1750597"/>
    <lineage>
        <taxon>Bacteria</taxon>
        <taxon>Pseudomonadati</taxon>
        <taxon>Pseudomonadota</taxon>
        <taxon>Gammaproteobacteria</taxon>
        <taxon>Chromatiales</taxon>
        <taxon>Ectothiorhodospiraceae</taxon>
        <taxon>Inmirania</taxon>
    </lineage>
</organism>
<dbReference type="CDD" id="cd01948">
    <property type="entry name" value="EAL"/>
    <property type="match status" value="1"/>
</dbReference>
<dbReference type="Pfam" id="PF00497">
    <property type="entry name" value="SBP_bac_3"/>
    <property type="match status" value="1"/>
</dbReference>
<dbReference type="SMART" id="SM00062">
    <property type="entry name" value="PBPb"/>
    <property type="match status" value="1"/>
</dbReference>
<feature type="domain" description="GGDEF" evidence="5">
    <location>
        <begin position="367"/>
        <end position="499"/>
    </location>
</feature>
<dbReference type="InterPro" id="IPR043128">
    <property type="entry name" value="Rev_trsase/Diguanyl_cyclase"/>
</dbReference>
<feature type="coiled-coil region" evidence="2">
    <location>
        <begin position="298"/>
        <end position="332"/>
    </location>
</feature>